<sequence>MVDVVVVGGGVAGRAVAAACSDIGLQVALVAMAPRQGWGNTYSSWLDELPAALPDSTLAAVMPRMRSFGTTWHEWSRAYAVLDNTQLWKHLWRPEVTEVAGRVVAAEHGATGSTVVLQDGRRVATAVVIDASGSARVLLGGRPPRTPTEQTAVGAVFHASDVRGVLDNARTGVFMDWHPAPRTRGGWPTFLYAVHLDDDRVLLEETALARRPGLPLALLRRRLAARLEALGIDPDSSIAEERVKFPLDDPLPRPGRVVPFGAAAGFVHPTSGFSVARALRQAPWVAAAISAGLTSSPAAAARAAWAVLWPPRVAAAHLLHRQALRALLHVPPDGVPEFFEQFLSLPHRHQKAFLAVEGDAAETSAAMSELFRRAPWRLRRRLLLAGLPGGVPIAQRGFGKA</sequence>
<dbReference type="Gene3D" id="3.50.50.60">
    <property type="entry name" value="FAD/NAD(P)-binding domain"/>
    <property type="match status" value="1"/>
</dbReference>
<comment type="caution">
    <text evidence="4">The sequence shown here is derived from an EMBL/GenBank/DDBJ whole genome shotgun (WGS) entry which is preliminary data.</text>
</comment>
<dbReference type="AlphaFoldDB" id="A0A073BAR8"/>
<dbReference type="GO" id="GO:0016860">
    <property type="term" value="F:intramolecular oxidoreductase activity"/>
    <property type="evidence" value="ECO:0007669"/>
    <property type="project" value="UniProtKB-ARBA"/>
</dbReference>
<dbReference type="Proteomes" id="UP000031419">
    <property type="component" value="Unassembled WGS sequence"/>
</dbReference>
<evidence type="ECO:0000313" key="5">
    <source>
        <dbReference type="Proteomes" id="UP000031419"/>
    </source>
</evidence>
<proteinExistence type="inferred from homology"/>
<keyword evidence="2" id="KW-0125">Carotenoid biosynthesis</keyword>
<evidence type="ECO:0000256" key="1">
    <source>
        <dbReference type="ARBA" id="ARBA00006599"/>
    </source>
</evidence>
<dbReference type="EMBL" id="JNVU01000017">
    <property type="protein sequence ID" value="KEI44869.1"/>
    <property type="molecule type" value="Genomic_DNA"/>
</dbReference>
<dbReference type="PANTHER" id="PTHR39757">
    <property type="match status" value="1"/>
</dbReference>
<organism evidence="4 5">
    <name type="scientific">Saccharopolyspora rectivirgula</name>
    <dbReference type="NCBI Taxonomy" id="28042"/>
    <lineage>
        <taxon>Bacteria</taxon>
        <taxon>Bacillati</taxon>
        <taxon>Actinomycetota</taxon>
        <taxon>Actinomycetes</taxon>
        <taxon>Pseudonocardiales</taxon>
        <taxon>Pseudonocardiaceae</taxon>
        <taxon>Saccharopolyspora</taxon>
    </lineage>
</organism>
<dbReference type="GO" id="GO:0016117">
    <property type="term" value="P:carotenoid biosynthetic process"/>
    <property type="evidence" value="ECO:0007669"/>
    <property type="project" value="UniProtKB-KW"/>
</dbReference>
<dbReference type="GO" id="GO:0016705">
    <property type="term" value="F:oxidoreductase activity, acting on paired donors, with incorporation or reduction of molecular oxygen"/>
    <property type="evidence" value="ECO:0007669"/>
    <property type="project" value="InterPro"/>
</dbReference>
<evidence type="ECO:0000256" key="2">
    <source>
        <dbReference type="ARBA" id="ARBA00022746"/>
    </source>
</evidence>
<dbReference type="Pfam" id="PF05834">
    <property type="entry name" value="Lycopene_cycl"/>
    <property type="match status" value="1"/>
</dbReference>
<dbReference type="NCBIfam" id="TIGR01790">
    <property type="entry name" value="carotene-cycl"/>
    <property type="match status" value="1"/>
</dbReference>
<accession>A0A073BAR8</accession>
<dbReference type="SUPFAM" id="SSF51905">
    <property type="entry name" value="FAD/NAD(P)-binding domain"/>
    <property type="match status" value="1"/>
</dbReference>
<evidence type="ECO:0000313" key="4">
    <source>
        <dbReference type="EMBL" id="KEI44869.1"/>
    </source>
</evidence>
<dbReference type="InterPro" id="IPR010108">
    <property type="entry name" value="Lycopene_cyclase_b/e"/>
</dbReference>
<evidence type="ECO:0000256" key="3">
    <source>
        <dbReference type="ARBA" id="ARBA00023027"/>
    </source>
</evidence>
<gene>
    <name evidence="4" type="ORF">GU90_06480</name>
</gene>
<keyword evidence="5" id="KW-1185">Reference proteome</keyword>
<dbReference type="eggNOG" id="COG0654">
    <property type="taxonomic scope" value="Bacteria"/>
</dbReference>
<dbReference type="STRING" id="28042.GU90_06480"/>
<protein>
    <submittedName>
        <fullName evidence="4">Lycopene cyclase</fullName>
    </submittedName>
</protein>
<comment type="similarity">
    <text evidence="1">Belongs to the lycopene cyclase family.</text>
</comment>
<name>A0A073BAR8_9PSEU</name>
<dbReference type="PANTHER" id="PTHR39757:SF5">
    <property type="entry name" value="OS02G0190600 PROTEIN"/>
    <property type="match status" value="1"/>
</dbReference>
<reference evidence="4 5" key="1">
    <citation type="submission" date="2014-06" db="EMBL/GenBank/DDBJ databases">
        <title>Saccharopolyspora rectivirgula DSM-43113 Genome sequencing.</title>
        <authorList>
            <person name="Barrera C."/>
            <person name="Millon L."/>
            <person name="Rognon B."/>
            <person name="Zaugg C."/>
            <person name="Monod M."/>
        </authorList>
    </citation>
    <scope>NUCLEOTIDE SEQUENCE [LARGE SCALE GENOMIC DNA]</scope>
    <source>
        <strain evidence="4 5">DSM 43113</strain>
    </source>
</reference>
<dbReference type="RefSeq" id="WP_029721876.1">
    <property type="nucleotide sequence ID" value="NZ_JNVU01000017.1"/>
</dbReference>
<keyword evidence="3" id="KW-0520">NAD</keyword>
<dbReference type="InterPro" id="IPR036188">
    <property type="entry name" value="FAD/NAD-bd_sf"/>
</dbReference>